<dbReference type="SUPFAM" id="SSF53850">
    <property type="entry name" value="Periplasmic binding protein-like II"/>
    <property type="match status" value="1"/>
</dbReference>
<dbReference type="InterPro" id="IPR036390">
    <property type="entry name" value="WH_DNA-bd_sf"/>
</dbReference>
<name>A0A494TCP4_SPHPE</name>
<dbReference type="InterPro" id="IPR005119">
    <property type="entry name" value="LysR_subst-bd"/>
</dbReference>
<sequence>MIDIDLNLLRVFDTLMELRSVTRAADRLSLTQSAISHALGRLRMAIGDSLFVRGPGGLQPTARALEIAPGVREGLSRLREAMVPTSFDPAAADRRFVLAAGTYFCALLVPLLAQQVRHEAPGVSLRVVELADDLVASLDRGSIDVALGAFSRVPNRIVVEPLYHEELVWIAAAGNPILDGPVDAETLAAQPRVTISGGRESGPRAGIVSEGGLDRQVNVGAPGPWPETESASVVYDSQTAITMVMRTDTIALVPRRSVLEKIAYAQVGLLETADSPPSGIELSMIWHRKQGEDDGLAWLRRLIVDAALESS</sequence>
<gene>
    <name evidence="6" type="ORF">D3Y57_02975</name>
</gene>
<dbReference type="RefSeq" id="WP_121151200.1">
    <property type="nucleotide sequence ID" value="NZ_CP032828.1"/>
</dbReference>
<keyword evidence="6" id="KW-0614">Plasmid</keyword>
<geneLocation type="plasmid" evidence="6">
    <name>unnamed1</name>
</geneLocation>
<dbReference type="InterPro" id="IPR000847">
    <property type="entry name" value="LysR_HTH_N"/>
</dbReference>
<evidence type="ECO:0000256" key="4">
    <source>
        <dbReference type="ARBA" id="ARBA00023163"/>
    </source>
</evidence>
<dbReference type="InterPro" id="IPR036388">
    <property type="entry name" value="WH-like_DNA-bd_sf"/>
</dbReference>
<dbReference type="Proteomes" id="UP000276254">
    <property type="component" value="Plasmid unnamed1"/>
</dbReference>
<keyword evidence="3" id="KW-0238">DNA-binding</keyword>
<evidence type="ECO:0000313" key="6">
    <source>
        <dbReference type="EMBL" id="AYJ85024.1"/>
    </source>
</evidence>
<dbReference type="SUPFAM" id="SSF46785">
    <property type="entry name" value="Winged helix' DNA-binding domain"/>
    <property type="match status" value="1"/>
</dbReference>
<dbReference type="AlphaFoldDB" id="A0A494TCP4"/>
<keyword evidence="4" id="KW-0804">Transcription</keyword>
<protein>
    <submittedName>
        <fullName evidence="6">LysR family transcriptional regulator</fullName>
    </submittedName>
</protein>
<keyword evidence="2" id="KW-0805">Transcription regulation</keyword>
<feature type="domain" description="HTH lysR-type" evidence="5">
    <location>
        <begin position="4"/>
        <end position="61"/>
    </location>
</feature>
<dbReference type="GO" id="GO:0003700">
    <property type="term" value="F:DNA-binding transcription factor activity"/>
    <property type="evidence" value="ECO:0007669"/>
    <property type="project" value="InterPro"/>
</dbReference>
<dbReference type="PROSITE" id="PS50931">
    <property type="entry name" value="HTH_LYSR"/>
    <property type="match status" value="1"/>
</dbReference>
<dbReference type="Gene3D" id="1.10.10.10">
    <property type="entry name" value="Winged helix-like DNA-binding domain superfamily/Winged helix DNA-binding domain"/>
    <property type="match status" value="1"/>
</dbReference>
<comment type="similarity">
    <text evidence="1">Belongs to the LysR transcriptional regulatory family.</text>
</comment>
<dbReference type="InterPro" id="IPR050389">
    <property type="entry name" value="LysR-type_TF"/>
</dbReference>
<accession>A0A494TCP4</accession>
<proteinExistence type="inferred from homology"/>
<evidence type="ECO:0000259" key="5">
    <source>
        <dbReference type="PROSITE" id="PS50931"/>
    </source>
</evidence>
<dbReference type="GO" id="GO:0003677">
    <property type="term" value="F:DNA binding"/>
    <property type="evidence" value="ECO:0007669"/>
    <property type="project" value="UniProtKB-KW"/>
</dbReference>
<keyword evidence="7" id="KW-1185">Reference proteome</keyword>
<dbReference type="Gene3D" id="3.40.190.10">
    <property type="entry name" value="Periplasmic binding protein-like II"/>
    <property type="match status" value="2"/>
</dbReference>
<dbReference type="PANTHER" id="PTHR30118">
    <property type="entry name" value="HTH-TYPE TRANSCRIPTIONAL REGULATOR LEUO-RELATED"/>
    <property type="match status" value="1"/>
</dbReference>
<evidence type="ECO:0000313" key="7">
    <source>
        <dbReference type="Proteomes" id="UP000276254"/>
    </source>
</evidence>
<dbReference type="PANTHER" id="PTHR30118:SF15">
    <property type="entry name" value="TRANSCRIPTIONAL REGULATORY PROTEIN"/>
    <property type="match status" value="1"/>
</dbReference>
<reference evidence="6 7" key="1">
    <citation type="submission" date="2018-09" db="EMBL/GenBank/DDBJ databases">
        <title>Sphingomonas peninsula sp. nov., isolated from fildes peninsula, Antarctic soil.</title>
        <authorList>
            <person name="Yingchao G."/>
        </authorList>
    </citation>
    <scope>NUCLEOTIDE SEQUENCE [LARGE SCALE GENOMIC DNA]</scope>
    <source>
        <strain evidence="6 7">YZ-8</strain>
        <plasmid evidence="6 7">unnamed1</plasmid>
    </source>
</reference>
<organism evidence="6 7">
    <name type="scientific">Sphingomonas paeninsulae</name>
    <dbReference type="NCBI Taxonomy" id="2319844"/>
    <lineage>
        <taxon>Bacteria</taxon>
        <taxon>Pseudomonadati</taxon>
        <taxon>Pseudomonadota</taxon>
        <taxon>Alphaproteobacteria</taxon>
        <taxon>Sphingomonadales</taxon>
        <taxon>Sphingomonadaceae</taxon>
        <taxon>Sphingomonas</taxon>
    </lineage>
</organism>
<dbReference type="PRINTS" id="PR00039">
    <property type="entry name" value="HTHLYSR"/>
</dbReference>
<dbReference type="OrthoDB" id="8339333at2"/>
<dbReference type="Pfam" id="PF00126">
    <property type="entry name" value="HTH_1"/>
    <property type="match status" value="1"/>
</dbReference>
<dbReference type="Pfam" id="PF03466">
    <property type="entry name" value="LysR_substrate"/>
    <property type="match status" value="1"/>
</dbReference>
<evidence type="ECO:0000256" key="3">
    <source>
        <dbReference type="ARBA" id="ARBA00023125"/>
    </source>
</evidence>
<evidence type="ECO:0000256" key="2">
    <source>
        <dbReference type="ARBA" id="ARBA00023015"/>
    </source>
</evidence>
<evidence type="ECO:0000256" key="1">
    <source>
        <dbReference type="ARBA" id="ARBA00009437"/>
    </source>
</evidence>
<dbReference type="EMBL" id="CP032828">
    <property type="protein sequence ID" value="AYJ85024.1"/>
    <property type="molecule type" value="Genomic_DNA"/>
</dbReference>
<dbReference type="KEGG" id="spha:D3Y57_02975"/>